<feature type="compositionally biased region" description="Basic and acidic residues" evidence="1">
    <location>
        <begin position="247"/>
        <end position="270"/>
    </location>
</feature>
<feature type="compositionally biased region" description="Basic and acidic residues" evidence="1">
    <location>
        <begin position="93"/>
        <end position="142"/>
    </location>
</feature>
<feature type="compositionally biased region" description="Polar residues" evidence="1">
    <location>
        <begin position="202"/>
        <end position="215"/>
    </location>
</feature>
<accession>A0A7G2EBV9</accession>
<evidence type="ECO:0000256" key="1">
    <source>
        <dbReference type="SAM" id="MobiDB-lite"/>
    </source>
</evidence>
<dbReference type="PANTHER" id="PTHR33700">
    <property type="entry name" value="MYB-LIKE PROTEIN X"/>
    <property type="match status" value="1"/>
</dbReference>
<feature type="region of interest" description="Disordered" evidence="1">
    <location>
        <begin position="79"/>
        <end position="341"/>
    </location>
</feature>
<evidence type="ECO:0000313" key="2">
    <source>
        <dbReference type="EMBL" id="CAD5319239.1"/>
    </source>
</evidence>
<feature type="compositionally biased region" description="Low complexity" evidence="1">
    <location>
        <begin position="237"/>
        <end position="246"/>
    </location>
</feature>
<proteinExistence type="predicted"/>
<sequence>MFRSSPRRGQRSKGFKVKHCIQLTLLLSVGIWLLYQVKHSHEKKAQFEESAKIVVGGVDKVVKLGRKDLIPRVVEVDEAEDEGSKNVVESFNSDEKANIEEARENNYKGDDASSEVVHESEEKTSESENSEKVEDKSGIKTEEVEDSVIKSVLPNTTDNGESSSDEKSTGSSSGHESDSSEGIKSEGESMEKNELLEKEFNDSNGESSVTGKSTGSGDGEETKEKETETKEKEESSSNESQENVNTESEKKEQVEENEKKTDEDTSESSKENSVSDTEQKQSEETSEKEESNKNGETEVTQEQSDSSSDTNLPQEVKDVRTDLETLPDSGNGGSNESVAAE</sequence>
<reference evidence="2 3" key="1">
    <citation type="submission" date="2020-09" db="EMBL/GenBank/DDBJ databases">
        <authorList>
            <person name="Ashkenazy H."/>
        </authorList>
    </citation>
    <scope>NUCLEOTIDE SEQUENCE [LARGE SCALE GENOMIC DNA]</scope>
    <source>
        <strain evidence="3">cv. Cdm-0</strain>
    </source>
</reference>
<feature type="compositionally biased region" description="Polar residues" evidence="1">
    <location>
        <begin position="300"/>
        <end position="313"/>
    </location>
</feature>
<feature type="compositionally biased region" description="Basic and acidic residues" evidence="1">
    <location>
        <begin position="220"/>
        <end position="235"/>
    </location>
</feature>
<dbReference type="EMBL" id="LR881467">
    <property type="protein sequence ID" value="CAD5319239.1"/>
    <property type="molecule type" value="Genomic_DNA"/>
</dbReference>
<feature type="compositionally biased region" description="Basic and acidic residues" evidence="1">
    <location>
        <begin position="175"/>
        <end position="201"/>
    </location>
</feature>
<feature type="compositionally biased region" description="Basic and acidic residues" evidence="1">
    <location>
        <begin position="277"/>
        <end position="296"/>
    </location>
</feature>
<dbReference type="Proteomes" id="UP000516314">
    <property type="component" value="Chromosome 2"/>
</dbReference>
<evidence type="ECO:0000313" key="3">
    <source>
        <dbReference type="Proteomes" id="UP000516314"/>
    </source>
</evidence>
<gene>
    <name evidence="2" type="ORF">AT9943_LOCUS7426</name>
</gene>
<name>A0A7G2EBV9_ARATH</name>
<protein>
    <submittedName>
        <fullName evidence="2">(thale cress) hypothetical protein</fullName>
    </submittedName>
</protein>
<dbReference type="PANTHER" id="PTHR33700:SF18">
    <property type="entry name" value="TRANSMEMBRANE PROTEIN"/>
    <property type="match status" value="1"/>
</dbReference>
<organism evidence="2 3">
    <name type="scientific">Arabidopsis thaliana</name>
    <name type="common">Mouse-ear cress</name>
    <dbReference type="NCBI Taxonomy" id="3702"/>
    <lineage>
        <taxon>Eukaryota</taxon>
        <taxon>Viridiplantae</taxon>
        <taxon>Streptophyta</taxon>
        <taxon>Embryophyta</taxon>
        <taxon>Tracheophyta</taxon>
        <taxon>Spermatophyta</taxon>
        <taxon>Magnoliopsida</taxon>
        <taxon>eudicotyledons</taxon>
        <taxon>Gunneridae</taxon>
        <taxon>Pentapetalae</taxon>
        <taxon>rosids</taxon>
        <taxon>malvids</taxon>
        <taxon>Brassicales</taxon>
        <taxon>Brassicaceae</taxon>
        <taxon>Camelineae</taxon>
        <taxon>Arabidopsis</taxon>
    </lineage>
</organism>
<dbReference type="AlphaFoldDB" id="A0A7G2EBV9"/>